<keyword evidence="10" id="KW-1185">Reference proteome</keyword>
<keyword evidence="2 4" id="KW-0238">DNA-binding</keyword>
<dbReference type="SUPFAM" id="SSF46689">
    <property type="entry name" value="Homeodomain-like"/>
    <property type="match status" value="1"/>
</dbReference>
<protein>
    <submittedName>
        <fullName evidence="6">TetR family transcriptional regulator</fullName>
    </submittedName>
    <submittedName>
        <fullName evidence="8">TetR-like C-terminal domain-containing protein</fullName>
    </submittedName>
    <submittedName>
        <fullName evidence="7">WHG domain-containing protein</fullName>
    </submittedName>
</protein>
<evidence type="ECO:0000259" key="5">
    <source>
        <dbReference type="PROSITE" id="PS50977"/>
    </source>
</evidence>
<dbReference type="PANTHER" id="PTHR30055:SF151">
    <property type="entry name" value="TRANSCRIPTIONAL REGULATORY PROTEIN"/>
    <property type="match status" value="1"/>
</dbReference>
<dbReference type="Proteomes" id="UP000627573">
    <property type="component" value="Unassembled WGS sequence"/>
</dbReference>
<proteinExistence type="predicted"/>
<name>A0A0E4AB22_RHOER</name>
<evidence type="ECO:0000256" key="4">
    <source>
        <dbReference type="PROSITE-ProRule" id="PRU00335"/>
    </source>
</evidence>
<reference evidence="6 9" key="1">
    <citation type="journal article" date="2017" name="Poromechanics V (2013)">
        <title>Genomic Characterization of the Arsenic-Tolerant Actinobacterium, &lt;i&gt;Rhodococcus erythropolis&lt;/i&gt; S43.</title>
        <authorList>
            <person name="Retamal-Morales G."/>
            <person name="Mehnert M."/>
            <person name="Schwabe R."/>
            <person name="Tischler D."/>
            <person name="Schloemann M."/>
            <person name="Levican G.J."/>
        </authorList>
    </citation>
    <scope>NUCLEOTIDE SEQUENCE [LARGE SCALE GENOMIC DNA]</scope>
    <source>
        <strain evidence="6 9">S43</strain>
    </source>
</reference>
<organism evidence="7 10">
    <name type="scientific">Rhodococcus erythropolis</name>
    <name type="common">Arthrobacter picolinophilus</name>
    <dbReference type="NCBI Taxonomy" id="1833"/>
    <lineage>
        <taxon>Bacteria</taxon>
        <taxon>Bacillati</taxon>
        <taxon>Actinomycetota</taxon>
        <taxon>Actinomycetes</taxon>
        <taxon>Mycobacteriales</taxon>
        <taxon>Nocardiaceae</taxon>
        <taxon>Rhodococcus</taxon>
        <taxon>Rhodococcus erythropolis group</taxon>
    </lineage>
</organism>
<evidence type="ECO:0000256" key="3">
    <source>
        <dbReference type="ARBA" id="ARBA00023163"/>
    </source>
</evidence>
<accession>A0A0E4AB22</accession>
<reference evidence="7 10" key="2">
    <citation type="submission" date="2020-12" db="EMBL/GenBank/DDBJ databases">
        <title>Draft genome sequence of furan degrading bacterial strain FUR100.</title>
        <authorList>
            <person name="Woiski C."/>
        </authorList>
    </citation>
    <scope>NUCLEOTIDE SEQUENCE [LARGE SCALE GENOMIC DNA]</scope>
    <source>
        <strain evidence="7 10">FUR100</strain>
    </source>
</reference>
<dbReference type="Proteomes" id="UP001230933">
    <property type="component" value="Chromosome"/>
</dbReference>
<dbReference type="EMBL" id="JAECSB010000074">
    <property type="protein sequence ID" value="MBH5145100.1"/>
    <property type="molecule type" value="Genomic_DNA"/>
</dbReference>
<evidence type="ECO:0000313" key="7">
    <source>
        <dbReference type="EMBL" id="MBH5145100.1"/>
    </source>
</evidence>
<reference evidence="8" key="3">
    <citation type="submission" date="2023-08" db="EMBL/GenBank/DDBJ databases">
        <title>Isolation and Characterization of Rhodococcus erythropolis MGMM8.</title>
        <authorList>
            <person name="Diabankana R.G.C."/>
            <person name="Afordoanyi D.M."/>
            <person name="Validov S.Z."/>
        </authorList>
    </citation>
    <scope>NUCLEOTIDE SEQUENCE</scope>
    <source>
        <strain evidence="8">MGMM8</strain>
    </source>
</reference>
<dbReference type="PROSITE" id="PS50977">
    <property type="entry name" value="HTH_TETR_2"/>
    <property type="match status" value="1"/>
</dbReference>
<gene>
    <name evidence="6" type="ORF">BS297_24265</name>
    <name evidence="7" type="ORF">I3517_21075</name>
    <name evidence="8" type="ORF">QIE55_24215</name>
</gene>
<dbReference type="InterPro" id="IPR009057">
    <property type="entry name" value="Homeodomain-like_sf"/>
</dbReference>
<evidence type="ECO:0000313" key="9">
    <source>
        <dbReference type="Proteomes" id="UP000325576"/>
    </source>
</evidence>
<dbReference type="InterPro" id="IPR050109">
    <property type="entry name" value="HTH-type_TetR-like_transc_reg"/>
</dbReference>
<dbReference type="Pfam" id="PF13305">
    <property type="entry name" value="TetR_C_33"/>
    <property type="match status" value="1"/>
</dbReference>
<dbReference type="PANTHER" id="PTHR30055">
    <property type="entry name" value="HTH-TYPE TRANSCRIPTIONAL REGULATOR RUTR"/>
    <property type="match status" value="1"/>
</dbReference>
<keyword evidence="1" id="KW-0805">Transcription regulation</keyword>
<dbReference type="SUPFAM" id="SSF48498">
    <property type="entry name" value="Tetracyclin repressor-like, C-terminal domain"/>
    <property type="match status" value="1"/>
</dbReference>
<dbReference type="EMBL" id="MRBO01000649">
    <property type="protein sequence ID" value="KAB2582722.1"/>
    <property type="molecule type" value="Genomic_DNA"/>
</dbReference>
<dbReference type="GO" id="GO:0000976">
    <property type="term" value="F:transcription cis-regulatory region binding"/>
    <property type="evidence" value="ECO:0007669"/>
    <property type="project" value="TreeGrafter"/>
</dbReference>
<sequence>MRTPVTRERVIAAAADLVDSKGADALVLSQLAETLDVRQSALYKHVDGVDDVHHQLSLLARNLLAEQLRAAAVGLSRDDAVMALADAWRAFVRVHPGLYAITDRYPTAPHPDLVSAVGEVVDVINKVIAGYGLSPDDSEQAAWSLRSALHGFCILESVEGQPAGTDPDRVYRRLVELLCAGIARM</sequence>
<keyword evidence="3" id="KW-0804">Transcription</keyword>
<dbReference type="InterPro" id="IPR025996">
    <property type="entry name" value="MT1864/Rv1816-like_C"/>
</dbReference>
<feature type="DNA-binding region" description="H-T-H motif" evidence="4">
    <location>
        <begin position="27"/>
        <end position="46"/>
    </location>
</feature>
<feature type="domain" description="HTH tetR-type" evidence="5">
    <location>
        <begin position="4"/>
        <end position="64"/>
    </location>
</feature>
<dbReference type="Gene3D" id="1.10.10.60">
    <property type="entry name" value="Homeodomain-like"/>
    <property type="match status" value="1"/>
</dbReference>
<evidence type="ECO:0000313" key="6">
    <source>
        <dbReference type="EMBL" id="KAB2582722.1"/>
    </source>
</evidence>
<dbReference type="GeneID" id="57485188"/>
<evidence type="ECO:0000256" key="2">
    <source>
        <dbReference type="ARBA" id="ARBA00023125"/>
    </source>
</evidence>
<evidence type="ECO:0000313" key="8">
    <source>
        <dbReference type="EMBL" id="WGV48605.1"/>
    </source>
</evidence>
<dbReference type="GO" id="GO:0003700">
    <property type="term" value="F:DNA-binding transcription factor activity"/>
    <property type="evidence" value="ECO:0007669"/>
    <property type="project" value="TreeGrafter"/>
</dbReference>
<evidence type="ECO:0000256" key="1">
    <source>
        <dbReference type="ARBA" id="ARBA00023015"/>
    </source>
</evidence>
<dbReference type="AlphaFoldDB" id="A0A0E4AB22"/>
<dbReference type="InterPro" id="IPR036271">
    <property type="entry name" value="Tet_transcr_reg_TetR-rel_C_sf"/>
</dbReference>
<evidence type="ECO:0000313" key="10">
    <source>
        <dbReference type="Proteomes" id="UP000627573"/>
    </source>
</evidence>
<dbReference type="RefSeq" id="WP_003940110.1">
    <property type="nucleotide sequence ID" value="NZ_AP018733.1"/>
</dbReference>
<dbReference type="Proteomes" id="UP000325576">
    <property type="component" value="Unassembled WGS sequence"/>
</dbReference>
<dbReference type="EMBL" id="CP124545">
    <property type="protein sequence ID" value="WGV48605.1"/>
    <property type="molecule type" value="Genomic_DNA"/>
</dbReference>
<dbReference type="InterPro" id="IPR001647">
    <property type="entry name" value="HTH_TetR"/>
</dbReference>
<dbReference type="Gene3D" id="1.10.357.10">
    <property type="entry name" value="Tetracycline Repressor, domain 2"/>
    <property type="match status" value="1"/>
</dbReference>
<dbReference type="KEGG" id="reb:XU06_23875"/>